<evidence type="ECO:0000256" key="3">
    <source>
        <dbReference type="ARBA" id="ARBA00022723"/>
    </source>
</evidence>
<gene>
    <name evidence="14" type="primary">LOC103511279</name>
</gene>
<proteinExistence type="inferred from homology"/>
<keyword evidence="4" id="KW-0677">Repeat</keyword>
<keyword evidence="5 11" id="KW-0863">Zinc-finger</keyword>
<comment type="subcellular location">
    <subcellularLocation>
        <location evidence="1">Nucleus</location>
    </subcellularLocation>
</comment>
<dbReference type="PROSITE" id="PS00028">
    <property type="entry name" value="ZINC_FINGER_C2H2_1"/>
    <property type="match status" value="6"/>
</dbReference>
<evidence type="ECO:0000256" key="11">
    <source>
        <dbReference type="PROSITE-ProRule" id="PRU00042"/>
    </source>
</evidence>
<dbReference type="KEGG" id="dci:103511279"/>
<comment type="similarity">
    <text evidence="2">Belongs to the krueppel C2H2-type zinc-finger protein family.</text>
</comment>
<dbReference type="GO" id="GO:0008270">
    <property type="term" value="F:zinc ion binding"/>
    <property type="evidence" value="ECO:0007669"/>
    <property type="project" value="UniProtKB-KW"/>
</dbReference>
<evidence type="ECO:0000313" key="14">
    <source>
        <dbReference type="RefSeq" id="XP_008474219.3"/>
    </source>
</evidence>
<evidence type="ECO:0000256" key="2">
    <source>
        <dbReference type="ARBA" id="ARBA00006991"/>
    </source>
</evidence>
<evidence type="ECO:0000256" key="6">
    <source>
        <dbReference type="ARBA" id="ARBA00022833"/>
    </source>
</evidence>
<dbReference type="GeneID" id="103511279"/>
<dbReference type="GO" id="GO:0000981">
    <property type="term" value="F:DNA-binding transcription factor activity, RNA polymerase II-specific"/>
    <property type="evidence" value="ECO:0007669"/>
    <property type="project" value="TreeGrafter"/>
</dbReference>
<feature type="domain" description="C2H2-type" evidence="12">
    <location>
        <begin position="405"/>
        <end position="433"/>
    </location>
</feature>
<dbReference type="GO" id="GO:0000977">
    <property type="term" value="F:RNA polymerase II transcription regulatory region sequence-specific DNA binding"/>
    <property type="evidence" value="ECO:0007669"/>
    <property type="project" value="TreeGrafter"/>
</dbReference>
<dbReference type="RefSeq" id="XP_008474219.3">
    <property type="nucleotide sequence ID" value="XM_008475997.3"/>
</dbReference>
<dbReference type="InterPro" id="IPR036236">
    <property type="entry name" value="Znf_C2H2_sf"/>
</dbReference>
<feature type="domain" description="C2H2-type" evidence="12">
    <location>
        <begin position="464"/>
        <end position="491"/>
    </location>
</feature>
<dbReference type="PROSITE" id="PS50157">
    <property type="entry name" value="ZINC_FINGER_C2H2_2"/>
    <property type="match status" value="6"/>
</dbReference>
<accession>A0A1S3D4P9</accession>
<keyword evidence="10" id="KW-0539">Nucleus</keyword>
<protein>
    <submittedName>
        <fullName evidence="14">Zinc finger protein 585A</fullName>
    </submittedName>
</protein>
<dbReference type="PaxDb" id="121845-A0A1S3D4P9"/>
<evidence type="ECO:0000256" key="7">
    <source>
        <dbReference type="ARBA" id="ARBA00023015"/>
    </source>
</evidence>
<feature type="domain" description="C2H2-type" evidence="12">
    <location>
        <begin position="145"/>
        <end position="172"/>
    </location>
</feature>
<dbReference type="Pfam" id="PF00096">
    <property type="entry name" value="zf-C2H2"/>
    <property type="match status" value="4"/>
</dbReference>
<dbReference type="GO" id="GO:0005634">
    <property type="term" value="C:nucleus"/>
    <property type="evidence" value="ECO:0007669"/>
    <property type="project" value="UniProtKB-SubCell"/>
</dbReference>
<evidence type="ECO:0000259" key="12">
    <source>
        <dbReference type="PROSITE" id="PS50157"/>
    </source>
</evidence>
<sequence>MKTFVVKAKMSIVNMKIVLFKVHKIANPKNEYENLCSESKDVNSEYENCSIQSTQNSECEELCIERKEVNSGSEEPSVHCKQNTESEELSIQSKHINREPDAHSNRRIHICCFCQAEFTLVDSYHEHLKKEHAVKPNKRKKYTLGACGVCGKVFKCRENLKLHLSIHNEDKSYICAVEQCAAAFKCSKLRLECISPTFSAHRNFVKKSPPFEWGFFFFCFCSKGFHLKKDYHDHLTHQHGQVVPKRHMFQLCACSDCGKMFNNRRALRIHVRGVHTSEETYQCDPCGKTYNTKKYLREHMKRLHVNSELRPTQTKKRPQPNGDKLFKCNLCETGFESERQLAGHRVNCSFFLIKSKQDGPSAEDASNTGNESFVIMPRFGRVVLNKNNANRETKLGKINRDGPPYVCPQCDKVYTKKSSLYMHLSAKHDKIKSEPVVCNECGKSVLHIQHHMRECHLYPEVRPHMCDLCGARFKKSSALKQHRPIHTGEKHICPVCGRGFTQRGDMRKHQRNMHDPANLGKKC</sequence>
<evidence type="ECO:0000313" key="13">
    <source>
        <dbReference type="Proteomes" id="UP000079169"/>
    </source>
</evidence>
<dbReference type="Proteomes" id="UP000079169">
    <property type="component" value="Unplaced"/>
</dbReference>
<dbReference type="Gene3D" id="3.30.160.60">
    <property type="entry name" value="Classic Zinc Finger"/>
    <property type="match status" value="6"/>
</dbReference>
<keyword evidence="8" id="KW-0238">DNA-binding</keyword>
<dbReference type="InterPro" id="IPR013087">
    <property type="entry name" value="Znf_C2H2_type"/>
</dbReference>
<reference evidence="14" key="1">
    <citation type="submission" date="2025-08" db="UniProtKB">
        <authorList>
            <consortium name="RefSeq"/>
        </authorList>
    </citation>
    <scope>IDENTIFICATION</scope>
</reference>
<dbReference type="PANTHER" id="PTHR24409">
    <property type="entry name" value="ZINC FINGER PROTEIN 142"/>
    <property type="match status" value="1"/>
</dbReference>
<dbReference type="FunFam" id="3.30.160.60:FF:001370">
    <property type="entry name" value="Zinc finger protein"/>
    <property type="match status" value="1"/>
</dbReference>
<evidence type="ECO:0000256" key="1">
    <source>
        <dbReference type="ARBA" id="ARBA00004123"/>
    </source>
</evidence>
<dbReference type="SMART" id="SM00355">
    <property type="entry name" value="ZnF_C2H2"/>
    <property type="match status" value="9"/>
</dbReference>
<keyword evidence="13" id="KW-1185">Reference proteome</keyword>
<evidence type="ECO:0000256" key="10">
    <source>
        <dbReference type="ARBA" id="ARBA00023242"/>
    </source>
</evidence>
<evidence type="ECO:0000256" key="4">
    <source>
        <dbReference type="ARBA" id="ARBA00022737"/>
    </source>
</evidence>
<name>A0A1S3D4P9_DIACI</name>
<dbReference type="PANTHER" id="PTHR24409:SF295">
    <property type="entry name" value="AZ2-RELATED"/>
    <property type="match status" value="1"/>
</dbReference>
<evidence type="ECO:0000256" key="5">
    <source>
        <dbReference type="ARBA" id="ARBA00022771"/>
    </source>
</evidence>
<keyword evidence="6" id="KW-0862">Zinc</keyword>
<dbReference type="STRING" id="121845.A0A1S3D4P9"/>
<organism evidence="13 14">
    <name type="scientific">Diaphorina citri</name>
    <name type="common">Asian citrus psyllid</name>
    <dbReference type="NCBI Taxonomy" id="121845"/>
    <lineage>
        <taxon>Eukaryota</taxon>
        <taxon>Metazoa</taxon>
        <taxon>Ecdysozoa</taxon>
        <taxon>Arthropoda</taxon>
        <taxon>Hexapoda</taxon>
        <taxon>Insecta</taxon>
        <taxon>Pterygota</taxon>
        <taxon>Neoptera</taxon>
        <taxon>Paraneoptera</taxon>
        <taxon>Hemiptera</taxon>
        <taxon>Sternorrhyncha</taxon>
        <taxon>Psylloidea</taxon>
        <taxon>Psyllidae</taxon>
        <taxon>Diaphorininae</taxon>
        <taxon>Diaphorina</taxon>
    </lineage>
</organism>
<evidence type="ECO:0000256" key="8">
    <source>
        <dbReference type="ARBA" id="ARBA00023125"/>
    </source>
</evidence>
<feature type="domain" description="C2H2-type" evidence="12">
    <location>
        <begin position="252"/>
        <end position="280"/>
    </location>
</feature>
<dbReference type="AlphaFoldDB" id="A0A1S3D4P9"/>
<dbReference type="SUPFAM" id="SSF57667">
    <property type="entry name" value="beta-beta-alpha zinc fingers"/>
    <property type="match status" value="4"/>
</dbReference>
<feature type="domain" description="C2H2-type" evidence="12">
    <location>
        <begin position="491"/>
        <end position="514"/>
    </location>
</feature>
<keyword evidence="3" id="KW-0479">Metal-binding</keyword>
<keyword evidence="7" id="KW-0805">Transcription regulation</keyword>
<evidence type="ECO:0000256" key="9">
    <source>
        <dbReference type="ARBA" id="ARBA00023163"/>
    </source>
</evidence>
<keyword evidence="9" id="KW-0804">Transcription</keyword>
<feature type="domain" description="C2H2-type" evidence="12">
    <location>
        <begin position="281"/>
        <end position="309"/>
    </location>
</feature>